<keyword evidence="3 7" id="KW-0418">Kinase</keyword>
<dbReference type="EC" id="2.7.6.2" evidence="5"/>
<dbReference type="Pfam" id="PF04265">
    <property type="entry name" value="TPK_B1_binding"/>
    <property type="match status" value="1"/>
</dbReference>
<keyword evidence="1 7" id="KW-0808">Transferase</keyword>
<gene>
    <name evidence="7" type="ORF">GO984_09865</name>
</gene>
<protein>
    <recommendedName>
        <fullName evidence="5">Thiamine diphosphokinase</fullName>
        <ecNumber evidence="5">2.7.6.2</ecNumber>
    </recommendedName>
</protein>
<evidence type="ECO:0000256" key="5">
    <source>
        <dbReference type="NCBIfam" id="TIGR01378"/>
    </source>
</evidence>
<dbReference type="Pfam" id="PF04263">
    <property type="entry name" value="TPK_catalytic"/>
    <property type="match status" value="1"/>
</dbReference>
<evidence type="ECO:0000256" key="4">
    <source>
        <dbReference type="ARBA" id="ARBA00022840"/>
    </source>
</evidence>
<dbReference type="InterPro" id="IPR053149">
    <property type="entry name" value="TPK"/>
</dbReference>
<evidence type="ECO:0000256" key="2">
    <source>
        <dbReference type="ARBA" id="ARBA00022741"/>
    </source>
</evidence>
<dbReference type="PANTHER" id="PTHR41299">
    <property type="entry name" value="THIAMINE PYROPHOSPHOKINASE"/>
    <property type="match status" value="1"/>
</dbReference>
<dbReference type="InterPro" id="IPR036371">
    <property type="entry name" value="TPK_B1-bd_sf"/>
</dbReference>
<dbReference type="Gene3D" id="3.40.50.10240">
    <property type="entry name" value="Thiamin pyrophosphokinase, catalytic domain"/>
    <property type="match status" value="1"/>
</dbReference>
<name>A0A6L6WFR8_9RHOB</name>
<dbReference type="Proteomes" id="UP000478892">
    <property type="component" value="Unassembled WGS sequence"/>
</dbReference>
<comment type="caution">
    <text evidence="7">The sequence shown here is derived from an EMBL/GenBank/DDBJ whole genome shotgun (WGS) entry which is preliminary data.</text>
</comment>
<sequence length="239" mass="25490">MFRNRHKFRGKTLIVEQNEPVTLIGGGAVAAGDLDLALSLAPFLVAADGGADLALSEGRIPHAVIGDLDSLSNIVRKQLAPNTIYEIAEQSSTDFHKALRHIKAPVVLAVGFLGARVDHQLASFNTLVQVLSSPCILLGEQELVFHVPREISLETEAGETVSLFPMGPVTAESTGLQWPLNGLNMSPMGNIGTSNRALGPMSLTMEGPGLLGIIPRRHLPQLMQQIAQAPSWSSKAALR</sequence>
<dbReference type="GO" id="GO:0004788">
    <property type="term" value="F:thiamine diphosphokinase activity"/>
    <property type="evidence" value="ECO:0007669"/>
    <property type="project" value="UniProtKB-UniRule"/>
</dbReference>
<dbReference type="GO" id="GO:0006772">
    <property type="term" value="P:thiamine metabolic process"/>
    <property type="evidence" value="ECO:0007669"/>
    <property type="project" value="UniProtKB-UniRule"/>
</dbReference>
<dbReference type="EMBL" id="WQLV01000005">
    <property type="protein sequence ID" value="MVO16118.1"/>
    <property type="molecule type" value="Genomic_DNA"/>
</dbReference>
<evidence type="ECO:0000313" key="7">
    <source>
        <dbReference type="EMBL" id="MVO16118.1"/>
    </source>
</evidence>
<feature type="domain" description="Thiamin pyrophosphokinase thiamin-binding" evidence="6">
    <location>
        <begin position="139"/>
        <end position="211"/>
    </location>
</feature>
<proteinExistence type="predicted"/>
<dbReference type="SMART" id="SM00983">
    <property type="entry name" value="TPK_B1_binding"/>
    <property type="match status" value="1"/>
</dbReference>
<evidence type="ECO:0000259" key="6">
    <source>
        <dbReference type="SMART" id="SM00983"/>
    </source>
</evidence>
<dbReference type="AlphaFoldDB" id="A0A6L6WFR8"/>
<keyword evidence="2" id="KW-0547">Nucleotide-binding</keyword>
<dbReference type="SUPFAM" id="SSF63862">
    <property type="entry name" value="Thiamin pyrophosphokinase, substrate-binding domain"/>
    <property type="match status" value="1"/>
</dbReference>
<evidence type="ECO:0000256" key="1">
    <source>
        <dbReference type="ARBA" id="ARBA00022679"/>
    </source>
</evidence>
<dbReference type="GO" id="GO:0030975">
    <property type="term" value="F:thiamine binding"/>
    <property type="evidence" value="ECO:0007669"/>
    <property type="project" value="InterPro"/>
</dbReference>
<reference evidence="7 8" key="1">
    <citation type="submission" date="2019-12" db="EMBL/GenBank/DDBJ databases">
        <authorList>
            <person name="Zhang Y.-J."/>
        </authorList>
    </citation>
    <scope>NUCLEOTIDE SEQUENCE [LARGE SCALE GENOMIC DNA]</scope>
    <source>
        <strain evidence="7 8">CY05</strain>
    </source>
</reference>
<dbReference type="CDD" id="cd07995">
    <property type="entry name" value="TPK"/>
    <property type="match status" value="1"/>
</dbReference>
<evidence type="ECO:0000256" key="3">
    <source>
        <dbReference type="ARBA" id="ARBA00022777"/>
    </source>
</evidence>
<dbReference type="SUPFAM" id="SSF63999">
    <property type="entry name" value="Thiamin pyrophosphokinase, catalytic domain"/>
    <property type="match status" value="1"/>
</dbReference>
<organism evidence="7 8">
    <name type="scientific">Parasedimentitalea huanghaiensis</name>
    <dbReference type="NCBI Taxonomy" id="2682100"/>
    <lineage>
        <taxon>Bacteria</taxon>
        <taxon>Pseudomonadati</taxon>
        <taxon>Pseudomonadota</taxon>
        <taxon>Alphaproteobacteria</taxon>
        <taxon>Rhodobacterales</taxon>
        <taxon>Paracoccaceae</taxon>
        <taxon>Parasedimentitalea</taxon>
    </lineage>
</organism>
<dbReference type="GO" id="GO:0016301">
    <property type="term" value="F:kinase activity"/>
    <property type="evidence" value="ECO:0007669"/>
    <property type="project" value="UniProtKB-KW"/>
</dbReference>
<dbReference type="InterPro" id="IPR007373">
    <property type="entry name" value="Thiamin_PyroPKinase_B1-bd"/>
</dbReference>
<dbReference type="GO" id="GO:0005524">
    <property type="term" value="F:ATP binding"/>
    <property type="evidence" value="ECO:0007669"/>
    <property type="project" value="UniProtKB-KW"/>
</dbReference>
<dbReference type="InterPro" id="IPR006282">
    <property type="entry name" value="Thi_PPkinase"/>
</dbReference>
<dbReference type="InterPro" id="IPR036759">
    <property type="entry name" value="TPK_catalytic_sf"/>
</dbReference>
<keyword evidence="8" id="KW-1185">Reference proteome</keyword>
<dbReference type="GO" id="GO:0009229">
    <property type="term" value="P:thiamine diphosphate biosynthetic process"/>
    <property type="evidence" value="ECO:0007669"/>
    <property type="project" value="InterPro"/>
</dbReference>
<dbReference type="NCBIfam" id="TIGR01378">
    <property type="entry name" value="thi_PPkinase"/>
    <property type="match status" value="1"/>
</dbReference>
<dbReference type="InterPro" id="IPR007371">
    <property type="entry name" value="TPK_catalytic"/>
</dbReference>
<evidence type="ECO:0000313" key="8">
    <source>
        <dbReference type="Proteomes" id="UP000478892"/>
    </source>
</evidence>
<keyword evidence="4" id="KW-0067">ATP-binding</keyword>
<accession>A0A6L6WFR8</accession>
<dbReference type="PANTHER" id="PTHR41299:SF1">
    <property type="entry name" value="THIAMINE PYROPHOSPHOKINASE"/>
    <property type="match status" value="1"/>
</dbReference>